<dbReference type="PROSITE" id="PS50181">
    <property type="entry name" value="FBOX"/>
    <property type="match status" value="1"/>
</dbReference>
<evidence type="ECO:0000313" key="2">
    <source>
        <dbReference type="EMBL" id="ESQ33187.1"/>
    </source>
</evidence>
<reference evidence="2 3" key="1">
    <citation type="journal article" date="2013" name="Front. Plant Sci.">
        <title>The Reference Genome of the Halophytic Plant Eutrema salsugineum.</title>
        <authorList>
            <person name="Yang R."/>
            <person name="Jarvis D.E."/>
            <person name="Chen H."/>
            <person name="Beilstein M.A."/>
            <person name="Grimwood J."/>
            <person name="Jenkins J."/>
            <person name="Shu S."/>
            <person name="Prochnik S."/>
            <person name="Xin M."/>
            <person name="Ma C."/>
            <person name="Schmutz J."/>
            <person name="Wing R.A."/>
            <person name="Mitchell-Olds T."/>
            <person name="Schumaker K.S."/>
            <person name="Wang X."/>
        </authorList>
    </citation>
    <scope>NUCLEOTIDE SEQUENCE [LARGE SCALE GENOMIC DNA]</scope>
</reference>
<accession>V4KT37</accession>
<dbReference type="PANTHER" id="PTHR31672">
    <property type="entry name" value="BNACNNG10540D PROTEIN"/>
    <property type="match status" value="1"/>
</dbReference>
<dbReference type="Gramene" id="ESQ33187">
    <property type="protein sequence ID" value="ESQ33187"/>
    <property type="gene ID" value="EUTSA_v10005679mg"/>
</dbReference>
<dbReference type="InterPro" id="IPR036047">
    <property type="entry name" value="F-box-like_dom_sf"/>
</dbReference>
<gene>
    <name evidence="2" type="ORF">EUTSA_v10005679mg</name>
</gene>
<dbReference type="SUPFAM" id="SSF81383">
    <property type="entry name" value="F-box domain"/>
    <property type="match status" value="1"/>
</dbReference>
<dbReference type="InterPro" id="IPR017451">
    <property type="entry name" value="F-box-assoc_interact_dom"/>
</dbReference>
<dbReference type="Pfam" id="PF00646">
    <property type="entry name" value="F-box"/>
    <property type="match status" value="1"/>
</dbReference>
<evidence type="ECO:0000313" key="3">
    <source>
        <dbReference type="Proteomes" id="UP000030689"/>
    </source>
</evidence>
<dbReference type="Proteomes" id="UP000030689">
    <property type="component" value="Unassembled WGS sequence"/>
</dbReference>
<dbReference type="InterPro" id="IPR011043">
    <property type="entry name" value="Gal_Oxase/kelch_b-propeller"/>
</dbReference>
<proteinExistence type="predicted"/>
<feature type="domain" description="F-box" evidence="1">
    <location>
        <begin position="1"/>
        <end position="49"/>
    </location>
</feature>
<name>V4KT37_EUTSA</name>
<protein>
    <recommendedName>
        <fullName evidence="1">F-box domain-containing protein</fullName>
    </recommendedName>
</protein>
<dbReference type="CDD" id="cd22157">
    <property type="entry name" value="F-box_AtFBW1-like"/>
    <property type="match status" value="1"/>
</dbReference>
<sequence>MTTDLPEDLLENILCRVPATSLKRFRSACKRWNRLFNDKRFATKHFDKAAKQFMFLIMLKKKLRFRSVSVNLNDNDKTSIELIRESNIFRVSHCYGLLLCTNKDNIRIVVWNPCTGQTKWIQTKTHHSGEEATFTLGSYQEDNKSGNISYKILRYDNGDNYNPEFEIYDLNSNSWRILYDSPGSHLTRDGVFLKGKTYWIALDDIGDRPEEALLVSFDYTTERFGTMRLPYLYGCESLSLSVVREEKLSVLLQRTNPLWTEIWVINTIGEWSKVLTVDYPQFTGDGLSTVSFLVDEEKEKIVCCEKRCLFVSIDIEHIDIVYTTEEDDKVTEVGFVEATHGPMIHNYVPSLVQIQ</sequence>
<dbReference type="OMA" id="RKEIWVT"/>
<dbReference type="SUPFAM" id="SSF50965">
    <property type="entry name" value="Galactose oxidase, central domain"/>
    <property type="match status" value="1"/>
</dbReference>
<evidence type="ECO:0000259" key="1">
    <source>
        <dbReference type="PROSITE" id="PS50181"/>
    </source>
</evidence>
<dbReference type="STRING" id="72664.V4KT37"/>
<dbReference type="PANTHER" id="PTHR31672:SF13">
    <property type="entry name" value="F-BOX PROTEIN CPR30-LIKE"/>
    <property type="match status" value="1"/>
</dbReference>
<dbReference type="Pfam" id="PF07734">
    <property type="entry name" value="FBA_1"/>
    <property type="match status" value="1"/>
</dbReference>
<keyword evidence="3" id="KW-1185">Reference proteome</keyword>
<dbReference type="SMART" id="SM00256">
    <property type="entry name" value="FBOX"/>
    <property type="match status" value="1"/>
</dbReference>
<dbReference type="NCBIfam" id="TIGR01640">
    <property type="entry name" value="F_box_assoc_1"/>
    <property type="match status" value="1"/>
</dbReference>
<organism evidence="2 3">
    <name type="scientific">Eutrema salsugineum</name>
    <name type="common">Saltwater cress</name>
    <name type="synonym">Sisymbrium salsugineum</name>
    <dbReference type="NCBI Taxonomy" id="72664"/>
    <lineage>
        <taxon>Eukaryota</taxon>
        <taxon>Viridiplantae</taxon>
        <taxon>Streptophyta</taxon>
        <taxon>Embryophyta</taxon>
        <taxon>Tracheophyta</taxon>
        <taxon>Spermatophyta</taxon>
        <taxon>Magnoliopsida</taxon>
        <taxon>eudicotyledons</taxon>
        <taxon>Gunneridae</taxon>
        <taxon>Pentapetalae</taxon>
        <taxon>rosids</taxon>
        <taxon>malvids</taxon>
        <taxon>Brassicales</taxon>
        <taxon>Brassicaceae</taxon>
        <taxon>Eutremeae</taxon>
        <taxon>Eutrema</taxon>
    </lineage>
</organism>
<dbReference type="KEGG" id="eus:EUTSA_v10005679mg"/>
<dbReference type="InterPro" id="IPR006527">
    <property type="entry name" value="F-box-assoc_dom_typ1"/>
</dbReference>
<dbReference type="InterPro" id="IPR001810">
    <property type="entry name" value="F-box_dom"/>
</dbReference>
<dbReference type="InterPro" id="IPR050796">
    <property type="entry name" value="SCF_F-box_component"/>
</dbReference>
<dbReference type="EMBL" id="KI517748">
    <property type="protein sequence ID" value="ESQ33187.1"/>
    <property type="molecule type" value="Genomic_DNA"/>
</dbReference>
<dbReference type="AlphaFoldDB" id="V4KT37"/>
<dbReference type="Gene3D" id="1.20.1280.50">
    <property type="match status" value="1"/>
</dbReference>